<keyword evidence="2" id="KW-0812">Transmembrane</keyword>
<evidence type="ECO:0000313" key="5">
    <source>
        <dbReference type="Proteomes" id="UP000271010"/>
    </source>
</evidence>
<feature type="compositionally biased region" description="Polar residues" evidence="1">
    <location>
        <begin position="140"/>
        <end position="153"/>
    </location>
</feature>
<keyword evidence="5" id="KW-1185">Reference proteome</keyword>
<evidence type="ECO:0000256" key="2">
    <source>
        <dbReference type="SAM" id="Phobius"/>
    </source>
</evidence>
<dbReference type="RefSeq" id="WP_123131340.1">
    <property type="nucleotide sequence ID" value="NZ_RJJE01000001.1"/>
</dbReference>
<gene>
    <name evidence="4" type="ORF">EFA69_01650</name>
</gene>
<dbReference type="Pfam" id="PF13568">
    <property type="entry name" value="OMP_b-brl_2"/>
    <property type="match status" value="1"/>
</dbReference>
<feature type="compositionally biased region" description="Polar residues" evidence="1">
    <location>
        <begin position="205"/>
        <end position="214"/>
    </location>
</feature>
<proteinExistence type="predicted"/>
<feature type="domain" description="Outer membrane protein beta-barrel" evidence="3">
    <location>
        <begin position="335"/>
        <end position="539"/>
    </location>
</feature>
<dbReference type="OrthoDB" id="891954at2"/>
<keyword evidence="2" id="KW-1133">Transmembrane helix</keyword>
<dbReference type="AlphaFoldDB" id="A0A3M9N5R8"/>
<feature type="transmembrane region" description="Helical" evidence="2">
    <location>
        <begin position="55"/>
        <end position="75"/>
    </location>
</feature>
<reference evidence="4 5" key="1">
    <citation type="submission" date="2018-11" db="EMBL/GenBank/DDBJ databases">
        <title>Rufibacter latericius sp. nov., isolated from water in Baiyang Lake.</title>
        <authorList>
            <person name="Yang Y."/>
        </authorList>
    </citation>
    <scope>NUCLEOTIDE SEQUENCE [LARGE SCALE GENOMIC DNA]</scope>
    <source>
        <strain evidence="4 5">MCC P1</strain>
    </source>
</reference>
<comment type="caution">
    <text evidence="4">The sequence shown here is derived from an EMBL/GenBank/DDBJ whole genome shotgun (WGS) entry which is preliminary data.</text>
</comment>
<dbReference type="Proteomes" id="UP000271010">
    <property type="component" value="Unassembled WGS sequence"/>
</dbReference>
<feature type="region of interest" description="Disordered" evidence="1">
    <location>
        <begin position="189"/>
        <end position="216"/>
    </location>
</feature>
<dbReference type="EMBL" id="RJJE01000001">
    <property type="protein sequence ID" value="RNI33151.1"/>
    <property type="molecule type" value="Genomic_DNA"/>
</dbReference>
<feature type="compositionally biased region" description="Polar residues" evidence="1">
    <location>
        <begin position="161"/>
        <end position="173"/>
    </location>
</feature>
<protein>
    <submittedName>
        <fullName evidence="4">PorT family protein</fullName>
    </submittedName>
</protein>
<feature type="region of interest" description="Disordered" evidence="1">
    <location>
        <begin position="137"/>
        <end position="175"/>
    </location>
</feature>
<accession>A0A3M9N5R8</accession>
<sequence length="564" mass="61980">MKKSPAEKDKGQSVEDIFRQGFAGAESTPPARIWEGIGKELENHELQRYKQQVKWYRSIAAVFLLLLTSAGVVLWRQNTSSPLGTGSLATQAPKQSQENKQLPAPAAKETIIANEGQNPAQTSDALAAVWGPILEKEPLNANQAQKEQLSQEAGRTKRRNWNNPRTTNASAESSLARKEEAFAGALASVGPAADSSAPEGLGEASQASSTQQTEEAVLTKAPVINAMSAKPFTRDMANNLAIDKGLPVAGNDSSLAMVPKRTIMAQKEPENPAVLAQQPQLSENQGIDKKEENDFYKWSLNMSYTPQYAYNQVKIGQSAGMSEMTLAQPQMYEQYHSYQEAVEEYNKSYNPAYSYSAMVGASYRINEKWQIESGIMYAQNEATTTHSYLVYASGASASSPNGFVYANMRSNKSAPLAASALTTRSDVSTQNVFVSRTDQYNTKYKYQQVGLPLRLAYRLNMKKLYAYFAGGVNLSVLVQNSIIPETDQVAAVEYGFNDKDSPFKTLQWATSTAIGLGYDVSRKMSILVAPEFTYSLTPMVREEQQQANAYQLGVSIGGRWRLTK</sequence>
<organism evidence="4 5">
    <name type="scientific">Rufibacter immobilis</name>
    <dbReference type="NCBI Taxonomy" id="1348778"/>
    <lineage>
        <taxon>Bacteria</taxon>
        <taxon>Pseudomonadati</taxon>
        <taxon>Bacteroidota</taxon>
        <taxon>Cytophagia</taxon>
        <taxon>Cytophagales</taxon>
        <taxon>Hymenobacteraceae</taxon>
        <taxon>Rufibacter</taxon>
    </lineage>
</organism>
<feature type="compositionally biased region" description="Polar residues" evidence="1">
    <location>
        <begin position="82"/>
        <end position="100"/>
    </location>
</feature>
<name>A0A3M9N5R8_9BACT</name>
<keyword evidence="2" id="KW-0472">Membrane</keyword>
<evidence type="ECO:0000256" key="1">
    <source>
        <dbReference type="SAM" id="MobiDB-lite"/>
    </source>
</evidence>
<dbReference type="SUPFAM" id="SSF56935">
    <property type="entry name" value="Porins"/>
    <property type="match status" value="1"/>
</dbReference>
<dbReference type="InterPro" id="IPR025665">
    <property type="entry name" value="Beta-barrel_OMP_2"/>
</dbReference>
<evidence type="ECO:0000313" key="4">
    <source>
        <dbReference type="EMBL" id="RNI33151.1"/>
    </source>
</evidence>
<feature type="region of interest" description="Disordered" evidence="1">
    <location>
        <begin position="82"/>
        <end position="104"/>
    </location>
</feature>
<evidence type="ECO:0000259" key="3">
    <source>
        <dbReference type="Pfam" id="PF13568"/>
    </source>
</evidence>